<dbReference type="Gene3D" id="3.40.309.10">
    <property type="entry name" value="Aldehyde Dehydrogenase, Chain A, domain 2"/>
    <property type="match status" value="1"/>
</dbReference>
<evidence type="ECO:0000259" key="2">
    <source>
        <dbReference type="Pfam" id="PF00171"/>
    </source>
</evidence>
<feature type="non-terminal residue" evidence="3">
    <location>
        <position position="292"/>
    </location>
</feature>
<feature type="non-terminal residue" evidence="3">
    <location>
        <position position="1"/>
    </location>
</feature>
<dbReference type="InterPro" id="IPR016163">
    <property type="entry name" value="Ald_DH_C"/>
</dbReference>
<sequence>PEIQTIMFTGSVSTGKRIMELASRNLTNIVLELGGKDPMIVLKDADLERASRGATWGAFMNCGQSCASVERVYAAEEIADNFVEKVLNLTRKLKVGNPSEQGIDMGPMATLSQLEVVEDHIKDATYKGAQILWGGNRIKSSRGYFLEPTVLTNVNHSMKIMKEETFGPVLPIMRFSDPDEALSLANDCHYGLTASIWTKDKKMAKRMAERIETGSVTINDHMFSFVEPGAIWGGIKQTGIGRSHGGFGLLNLVNIKYVSHDFIKKKNQLWWYPYDASLTKILEKSLILFHHD</sequence>
<comment type="caution">
    <text evidence="3">The sequence shown here is derived from an EMBL/GenBank/DDBJ whole genome shotgun (WGS) entry which is preliminary data.</text>
</comment>
<dbReference type="Pfam" id="PF00171">
    <property type="entry name" value="Aldedh"/>
    <property type="match status" value="1"/>
</dbReference>
<dbReference type="GO" id="GO:0016620">
    <property type="term" value="F:oxidoreductase activity, acting on the aldehyde or oxo group of donors, NAD or NADP as acceptor"/>
    <property type="evidence" value="ECO:0007669"/>
    <property type="project" value="InterPro"/>
</dbReference>
<keyword evidence="1" id="KW-0560">Oxidoreductase</keyword>
<accession>X1T584</accession>
<dbReference type="FunFam" id="3.40.309.10:FF:000009">
    <property type="entry name" value="Aldehyde dehydrogenase A"/>
    <property type="match status" value="1"/>
</dbReference>
<dbReference type="InterPro" id="IPR016161">
    <property type="entry name" value="Ald_DH/histidinol_DH"/>
</dbReference>
<evidence type="ECO:0000313" key="3">
    <source>
        <dbReference type="EMBL" id="GAI82770.1"/>
    </source>
</evidence>
<evidence type="ECO:0000256" key="1">
    <source>
        <dbReference type="ARBA" id="ARBA00023002"/>
    </source>
</evidence>
<dbReference type="InterPro" id="IPR029510">
    <property type="entry name" value="Ald_DH_CS_GLU"/>
</dbReference>
<dbReference type="PANTHER" id="PTHR42804:SF1">
    <property type="entry name" value="ALDEHYDE DEHYDROGENASE-RELATED"/>
    <property type="match status" value="1"/>
</dbReference>
<dbReference type="Gene3D" id="3.40.605.10">
    <property type="entry name" value="Aldehyde Dehydrogenase, Chain A, domain 1"/>
    <property type="match status" value="1"/>
</dbReference>
<organism evidence="3">
    <name type="scientific">marine sediment metagenome</name>
    <dbReference type="NCBI Taxonomy" id="412755"/>
    <lineage>
        <taxon>unclassified sequences</taxon>
        <taxon>metagenomes</taxon>
        <taxon>ecological metagenomes</taxon>
    </lineage>
</organism>
<protein>
    <recommendedName>
        <fullName evidence="2">Aldehyde dehydrogenase domain-containing protein</fullName>
    </recommendedName>
</protein>
<name>X1T584_9ZZZZ</name>
<dbReference type="PANTHER" id="PTHR42804">
    <property type="entry name" value="ALDEHYDE DEHYDROGENASE"/>
    <property type="match status" value="1"/>
</dbReference>
<dbReference type="EMBL" id="BARW01015023">
    <property type="protein sequence ID" value="GAI82770.1"/>
    <property type="molecule type" value="Genomic_DNA"/>
</dbReference>
<dbReference type="SUPFAM" id="SSF53720">
    <property type="entry name" value="ALDH-like"/>
    <property type="match status" value="1"/>
</dbReference>
<dbReference type="AlphaFoldDB" id="X1T584"/>
<gene>
    <name evidence="3" type="ORF">S12H4_26472</name>
</gene>
<reference evidence="3" key="1">
    <citation type="journal article" date="2014" name="Front. Microbiol.">
        <title>High frequency of phylogenetically diverse reductive dehalogenase-homologous genes in deep subseafloor sedimentary metagenomes.</title>
        <authorList>
            <person name="Kawai M."/>
            <person name="Futagami T."/>
            <person name="Toyoda A."/>
            <person name="Takaki Y."/>
            <person name="Nishi S."/>
            <person name="Hori S."/>
            <person name="Arai W."/>
            <person name="Tsubouchi T."/>
            <person name="Morono Y."/>
            <person name="Uchiyama I."/>
            <person name="Ito T."/>
            <person name="Fujiyama A."/>
            <person name="Inagaki F."/>
            <person name="Takami H."/>
        </authorList>
    </citation>
    <scope>NUCLEOTIDE SEQUENCE</scope>
    <source>
        <strain evidence="3">Expedition CK06-06</strain>
    </source>
</reference>
<dbReference type="PROSITE" id="PS00687">
    <property type="entry name" value="ALDEHYDE_DEHYDR_GLU"/>
    <property type="match status" value="1"/>
</dbReference>
<dbReference type="InterPro" id="IPR016162">
    <property type="entry name" value="Ald_DH_N"/>
</dbReference>
<dbReference type="InterPro" id="IPR015590">
    <property type="entry name" value="Aldehyde_DH_dom"/>
</dbReference>
<proteinExistence type="predicted"/>
<feature type="domain" description="Aldehyde dehydrogenase" evidence="2">
    <location>
        <begin position="1"/>
        <end position="258"/>
    </location>
</feature>